<keyword evidence="1" id="KW-0812">Transmembrane</keyword>
<feature type="chain" id="PRO_5040202907" description="Osiris 18" evidence="2">
    <location>
        <begin position="18"/>
        <end position="194"/>
    </location>
</feature>
<dbReference type="Pfam" id="PF07898">
    <property type="entry name" value="DUF1676"/>
    <property type="match status" value="1"/>
</dbReference>
<dbReference type="GO" id="GO:0016020">
    <property type="term" value="C:membrane"/>
    <property type="evidence" value="ECO:0007669"/>
    <property type="project" value="TreeGrafter"/>
</dbReference>
<evidence type="ECO:0000313" key="3">
    <source>
        <dbReference type="EMBL" id="CAH0555714.1"/>
    </source>
</evidence>
<proteinExistence type="predicted"/>
<accession>A0A9P0FGU4</accession>
<keyword evidence="1" id="KW-0472">Membrane</keyword>
<keyword evidence="4" id="KW-1185">Reference proteome</keyword>
<gene>
    <name evidence="3" type="ORF">MELIAE_LOCUS7002</name>
</gene>
<feature type="signal peptide" evidence="2">
    <location>
        <begin position="1"/>
        <end position="17"/>
    </location>
</feature>
<dbReference type="EMBL" id="OV121135">
    <property type="protein sequence ID" value="CAH0555714.1"/>
    <property type="molecule type" value="Genomic_DNA"/>
</dbReference>
<evidence type="ECO:0000256" key="1">
    <source>
        <dbReference type="SAM" id="Phobius"/>
    </source>
</evidence>
<sequence>MFKKLICLFALVALVASEGCSNVGCVEEELIDYVNNLENKPVPFLGNYVVLEKNEELIESARDGEDFISRCIRYLANHTLKFKIPSEQARTVLEESRSSKLKKIVLPILLLLKLKAAIIIPAVLSVIALVAFKGLGVGLIALAISGATGLKSLLEHQSSKFTYEVVPQIAPQPVWSRSGVEPFTTLPQGYHTMP</sequence>
<dbReference type="PANTHER" id="PTHR21879">
    <property type="entry name" value="FI03362P-RELATED-RELATED"/>
    <property type="match status" value="1"/>
</dbReference>
<dbReference type="OrthoDB" id="7679868at2759"/>
<keyword evidence="2" id="KW-0732">Signal</keyword>
<protein>
    <recommendedName>
        <fullName evidence="5">Osiris 18</fullName>
    </recommendedName>
</protein>
<name>A0A9P0FGU4_BRAAE</name>
<dbReference type="InterPro" id="IPR012464">
    <property type="entry name" value="DUF1676"/>
</dbReference>
<dbReference type="Proteomes" id="UP001154078">
    <property type="component" value="Chromosome 4"/>
</dbReference>
<dbReference type="AlphaFoldDB" id="A0A9P0FGU4"/>
<evidence type="ECO:0000256" key="2">
    <source>
        <dbReference type="SAM" id="SignalP"/>
    </source>
</evidence>
<reference evidence="3" key="1">
    <citation type="submission" date="2021-12" db="EMBL/GenBank/DDBJ databases">
        <authorList>
            <person name="King R."/>
        </authorList>
    </citation>
    <scope>NUCLEOTIDE SEQUENCE</scope>
</reference>
<evidence type="ECO:0008006" key="5">
    <source>
        <dbReference type="Google" id="ProtNLM"/>
    </source>
</evidence>
<organism evidence="3 4">
    <name type="scientific">Brassicogethes aeneus</name>
    <name type="common">Rape pollen beetle</name>
    <name type="synonym">Meligethes aeneus</name>
    <dbReference type="NCBI Taxonomy" id="1431903"/>
    <lineage>
        <taxon>Eukaryota</taxon>
        <taxon>Metazoa</taxon>
        <taxon>Ecdysozoa</taxon>
        <taxon>Arthropoda</taxon>
        <taxon>Hexapoda</taxon>
        <taxon>Insecta</taxon>
        <taxon>Pterygota</taxon>
        <taxon>Neoptera</taxon>
        <taxon>Endopterygota</taxon>
        <taxon>Coleoptera</taxon>
        <taxon>Polyphaga</taxon>
        <taxon>Cucujiformia</taxon>
        <taxon>Nitidulidae</taxon>
        <taxon>Meligethinae</taxon>
        <taxon>Brassicogethes</taxon>
    </lineage>
</organism>
<keyword evidence="1" id="KW-1133">Transmembrane helix</keyword>
<feature type="transmembrane region" description="Helical" evidence="1">
    <location>
        <begin position="116"/>
        <end position="144"/>
    </location>
</feature>
<evidence type="ECO:0000313" key="4">
    <source>
        <dbReference type="Proteomes" id="UP001154078"/>
    </source>
</evidence>